<name>A0ABR7U841_9BRAD</name>
<dbReference type="EMBL" id="JAATTO010000021">
    <property type="protein sequence ID" value="MBC9979740.1"/>
    <property type="molecule type" value="Genomic_DNA"/>
</dbReference>
<feature type="compositionally biased region" description="Low complexity" evidence="1">
    <location>
        <begin position="165"/>
        <end position="175"/>
    </location>
</feature>
<organism evidence="2 3">
    <name type="scientific">Bradyrhizobium campsiandrae</name>
    <dbReference type="NCBI Taxonomy" id="1729892"/>
    <lineage>
        <taxon>Bacteria</taxon>
        <taxon>Pseudomonadati</taxon>
        <taxon>Pseudomonadota</taxon>
        <taxon>Alphaproteobacteria</taxon>
        <taxon>Hyphomicrobiales</taxon>
        <taxon>Nitrobacteraceae</taxon>
        <taxon>Bradyrhizobium</taxon>
    </lineage>
</organism>
<accession>A0ABR7U841</accession>
<protein>
    <submittedName>
        <fullName evidence="2">Uncharacterized protein</fullName>
    </submittedName>
</protein>
<reference evidence="2 3" key="1">
    <citation type="journal article" date="2020" name="Arch. Microbiol.">
        <title>Bradyrhizobium campsiandrae sp. nov., a nitrogen-fixing bacterial strain isolated from a native leguminous tree from the Amazon adapted to flooded conditions.</title>
        <authorList>
            <person name="Cabral Michel D."/>
            <person name="Martins da Costa E."/>
            <person name="Azarias Guimaraes A."/>
            <person name="Soares de Carvalho T."/>
            <person name="Santos de Castro Caputo P."/>
            <person name="Willems A."/>
            <person name="de Souza Moreira F.M."/>
        </authorList>
    </citation>
    <scope>NUCLEOTIDE SEQUENCE [LARGE SCALE GENOMIC DNA]</scope>
    <source>
        <strain evidence="3">INPA 384B</strain>
    </source>
</reference>
<sequence>MSGLALLQRRQSPGRPLSGLRAALAVAGLTLACAGRCEAQCVDQSERVPATILKVFQTEPASLLHDPTVRGDSSKLTGRLAAYIVSDLTLLTAVRDLVSESANAERSSIGMALRRAQLICLSRKPENAQKISQFVQKLADSAVSSGYSAELEAVEFNPNAVASPSLGGSAPGSASNKPSTSANSLMTGEWSTDIGDPFAPAPLPQ</sequence>
<comment type="caution">
    <text evidence="2">The sequence shown here is derived from an EMBL/GenBank/DDBJ whole genome shotgun (WGS) entry which is preliminary data.</text>
</comment>
<evidence type="ECO:0000313" key="2">
    <source>
        <dbReference type="EMBL" id="MBC9979740.1"/>
    </source>
</evidence>
<dbReference type="RefSeq" id="WP_188149150.1">
    <property type="nucleotide sequence ID" value="NZ_JAATTO010000021.1"/>
</dbReference>
<dbReference type="Proteomes" id="UP000639516">
    <property type="component" value="Unassembled WGS sequence"/>
</dbReference>
<evidence type="ECO:0000313" key="3">
    <source>
        <dbReference type="Proteomes" id="UP000639516"/>
    </source>
</evidence>
<feature type="compositionally biased region" description="Polar residues" evidence="1">
    <location>
        <begin position="176"/>
        <end position="190"/>
    </location>
</feature>
<feature type="region of interest" description="Disordered" evidence="1">
    <location>
        <begin position="165"/>
        <end position="205"/>
    </location>
</feature>
<keyword evidence="3" id="KW-1185">Reference proteome</keyword>
<proteinExistence type="predicted"/>
<gene>
    <name evidence="2" type="ORF">HA482_16190</name>
</gene>
<evidence type="ECO:0000256" key="1">
    <source>
        <dbReference type="SAM" id="MobiDB-lite"/>
    </source>
</evidence>